<dbReference type="AlphaFoldDB" id="A0A9X3XL48"/>
<organism evidence="1 2">
    <name type="scientific">Clostridium tertium</name>
    <dbReference type="NCBI Taxonomy" id="1559"/>
    <lineage>
        <taxon>Bacteria</taxon>
        <taxon>Bacillati</taxon>
        <taxon>Bacillota</taxon>
        <taxon>Clostridia</taxon>
        <taxon>Eubacteriales</taxon>
        <taxon>Clostridiaceae</taxon>
        <taxon>Clostridium</taxon>
    </lineage>
</organism>
<proteinExistence type="predicted"/>
<dbReference type="EMBL" id="JAMRYU010000012">
    <property type="protein sequence ID" value="MDC4240853.1"/>
    <property type="molecule type" value="Genomic_DNA"/>
</dbReference>
<sequence length="151" mass="17618">MEFITVEQFKDQPKEVQEVFLDWYNFDKYDLFYLKWEGAEKKWGATEEIVSGATLNRHLKHLKRANSNIINTIPLFTEGQLRRFIEDKIGGRLDVECSDILDNYQVYDITVFGVNGLGFEGISFERYVNADDLLQAYWKVACMIAKEEVDG</sequence>
<keyword evidence="2" id="KW-1185">Reference proteome</keyword>
<reference evidence="1" key="1">
    <citation type="submission" date="2022-05" db="EMBL/GenBank/DDBJ databases">
        <title>Draft genome sequence of Clostridium tertium strain CP3 isolated from Peru.</title>
        <authorList>
            <person name="Hurtado R."/>
            <person name="Lima L."/>
            <person name="Sousa T."/>
            <person name="Jaiswal A.K."/>
            <person name="Tiwari S."/>
            <person name="Maturrano L."/>
            <person name="Brenig B."/>
            <person name="Azevedo V."/>
        </authorList>
    </citation>
    <scope>NUCLEOTIDE SEQUENCE</scope>
    <source>
        <strain evidence="1">CP3</strain>
    </source>
</reference>
<gene>
    <name evidence="1" type="ORF">NE398_11855</name>
</gene>
<evidence type="ECO:0000313" key="1">
    <source>
        <dbReference type="EMBL" id="MDC4240853.1"/>
    </source>
</evidence>
<dbReference type="RefSeq" id="WP_272470379.1">
    <property type="nucleotide sequence ID" value="NZ_JAMRYU010000012.1"/>
</dbReference>
<accession>A0A9X3XL48</accession>
<comment type="caution">
    <text evidence="1">The sequence shown here is derived from an EMBL/GenBank/DDBJ whole genome shotgun (WGS) entry which is preliminary data.</text>
</comment>
<name>A0A9X3XL48_9CLOT</name>
<protein>
    <submittedName>
        <fullName evidence="1">Uncharacterized protein</fullName>
    </submittedName>
</protein>
<dbReference type="Proteomes" id="UP001141183">
    <property type="component" value="Unassembled WGS sequence"/>
</dbReference>
<evidence type="ECO:0000313" key="2">
    <source>
        <dbReference type="Proteomes" id="UP001141183"/>
    </source>
</evidence>